<protein>
    <submittedName>
        <fullName evidence="8">Cytochrome P450</fullName>
    </submittedName>
</protein>
<evidence type="ECO:0000313" key="9">
    <source>
        <dbReference type="Proteomes" id="UP000646749"/>
    </source>
</evidence>
<dbReference type="PANTHER" id="PTHR24291:SF50">
    <property type="entry name" value="BIFUNCTIONAL ALBAFLAVENONE MONOOXYGENASE_TERPENE SYNTHASE"/>
    <property type="match status" value="1"/>
</dbReference>
<evidence type="ECO:0000256" key="6">
    <source>
        <dbReference type="ARBA" id="ARBA00023033"/>
    </source>
</evidence>
<accession>A0ABQ4E0X2</accession>
<keyword evidence="5 7" id="KW-0408">Iron</keyword>
<dbReference type="InterPro" id="IPR001128">
    <property type="entry name" value="Cyt_P450"/>
</dbReference>
<evidence type="ECO:0000256" key="7">
    <source>
        <dbReference type="RuleBase" id="RU000461"/>
    </source>
</evidence>
<dbReference type="InterPro" id="IPR050196">
    <property type="entry name" value="Cytochrome_P450_Monoox"/>
</dbReference>
<dbReference type="PANTHER" id="PTHR24291">
    <property type="entry name" value="CYTOCHROME P450 FAMILY 4"/>
    <property type="match status" value="1"/>
</dbReference>
<comment type="similarity">
    <text evidence="1 7">Belongs to the cytochrome P450 family.</text>
</comment>
<gene>
    <name evidence="8" type="ORF">Pen02_32910</name>
</gene>
<evidence type="ECO:0000256" key="2">
    <source>
        <dbReference type="ARBA" id="ARBA00022617"/>
    </source>
</evidence>
<proteinExistence type="inferred from homology"/>
<evidence type="ECO:0000256" key="5">
    <source>
        <dbReference type="ARBA" id="ARBA00023004"/>
    </source>
</evidence>
<keyword evidence="2 7" id="KW-0349">Heme</keyword>
<keyword evidence="4 7" id="KW-0560">Oxidoreductase</keyword>
<dbReference type="InterPro" id="IPR002401">
    <property type="entry name" value="Cyt_P450_E_grp-I"/>
</dbReference>
<dbReference type="CDD" id="cd11049">
    <property type="entry name" value="CYP170A1-like"/>
    <property type="match status" value="1"/>
</dbReference>
<evidence type="ECO:0000313" key="8">
    <source>
        <dbReference type="EMBL" id="GIG88355.1"/>
    </source>
</evidence>
<dbReference type="Pfam" id="PF00067">
    <property type="entry name" value="p450"/>
    <property type="match status" value="1"/>
</dbReference>
<evidence type="ECO:0000256" key="3">
    <source>
        <dbReference type="ARBA" id="ARBA00022723"/>
    </source>
</evidence>
<dbReference type="PRINTS" id="PR00385">
    <property type="entry name" value="P450"/>
</dbReference>
<dbReference type="SUPFAM" id="SSF48264">
    <property type="entry name" value="Cytochrome P450"/>
    <property type="match status" value="1"/>
</dbReference>
<dbReference type="InterPro" id="IPR036396">
    <property type="entry name" value="Cyt_P450_sf"/>
</dbReference>
<dbReference type="InterPro" id="IPR017972">
    <property type="entry name" value="Cyt_P450_CS"/>
</dbReference>
<dbReference type="PROSITE" id="PS00086">
    <property type="entry name" value="CYTOCHROME_P450"/>
    <property type="match status" value="1"/>
</dbReference>
<sequence length="450" mass="50079">MSSPNTSAPVAPDRLPLLGHAVQLRRRPLAFLQSVRGLGDVVRIQLGPRPAYVVNHPELVRQVLVTDARRYDKGAFFDKVRAIVGNGLVSSNGTFHLRQRRLMQPAFHHRQIAHYADIMRDYLVDLAESWRPGQALSVHETMHEVALALIGRTLFSSDIGAEAVAEVKRSIPIVRDGVTRRTLAPIELLEKLPTPGNRRFEAAIVRIRRVIDEVIRAYRADGVDRGDLLSMLIRSRDRETGESMTDEQVSDEVVTVMLAGSETTANTMAWAFYRLGRHPEIADRLAREADEVLGGEPLTFADLPKLEYTGRVLKEVVRLYPLWLVMRRSLTGVTLGGVRLPAGAEVVLSPLTMHRDPALFPDPLRFDPDRWLPERAGRVPRHAFIPFGSGNRQCIGDEFGWTEAMIALTTIAARWRLEPRPGHVVTEAVAATVYPSSLPMVAVPRRGAGG</sequence>
<dbReference type="Gene3D" id="1.10.630.10">
    <property type="entry name" value="Cytochrome P450"/>
    <property type="match status" value="1"/>
</dbReference>
<dbReference type="RefSeq" id="WP_239140838.1">
    <property type="nucleotide sequence ID" value="NZ_BONW01000016.1"/>
</dbReference>
<reference evidence="8 9" key="1">
    <citation type="submission" date="2021-01" db="EMBL/GenBank/DDBJ databases">
        <title>Whole genome shotgun sequence of Plantactinospora endophytica NBRC 110450.</title>
        <authorList>
            <person name="Komaki H."/>
            <person name="Tamura T."/>
        </authorList>
    </citation>
    <scope>NUCLEOTIDE SEQUENCE [LARGE SCALE GENOMIC DNA]</scope>
    <source>
        <strain evidence="8 9">NBRC 110450</strain>
    </source>
</reference>
<keyword evidence="6 7" id="KW-0503">Monooxygenase</keyword>
<evidence type="ECO:0000256" key="1">
    <source>
        <dbReference type="ARBA" id="ARBA00010617"/>
    </source>
</evidence>
<keyword evidence="3 7" id="KW-0479">Metal-binding</keyword>
<keyword evidence="9" id="KW-1185">Reference proteome</keyword>
<dbReference type="PRINTS" id="PR00463">
    <property type="entry name" value="EP450I"/>
</dbReference>
<dbReference type="EMBL" id="BONW01000016">
    <property type="protein sequence ID" value="GIG88355.1"/>
    <property type="molecule type" value="Genomic_DNA"/>
</dbReference>
<organism evidence="8 9">
    <name type="scientific">Plantactinospora endophytica</name>
    <dbReference type="NCBI Taxonomy" id="673535"/>
    <lineage>
        <taxon>Bacteria</taxon>
        <taxon>Bacillati</taxon>
        <taxon>Actinomycetota</taxon>
        <taxon>Actinomycetes</taxon>
        <taxon>Micromonosporales</taxon>
        <taxon>Micromonosporaceae</taxon>
        <taxon>Plantactinospora</taxon>
    </lineage>
</organism>
<dbReference type="Proteomes" id="UP000646749">
    <property type="component" value="Unassembled WGS sequence"/>
</dbReference>
<evidence type="ECO:0000256" key="4">
    <source>
        <dbReference type="ARBA" id="ARBA00023002"/>
    </source>
</evidence>
<comment type="caution">
    <text evidence="8">The sequence shown here is derived from an EMBL/GenBank/DDBJ whole genome shotgun (WGS) entry which is preliminary data.</text>
</comment>
<name>A0ABQ4E0X2_9ACTN</name>